<dbReference type="Proteomes" id="UP000294739">
    <property type="component" value="Unassembled WGS sequence"/>
</dbReference>
<dbReference type="Gene3D" id="2.40.260.10">
    <property type="entry name" value="Sortase"/>
    <property type="match status" value="1"/>
</dbReference>
<evidence type="ECO:0000256" key="3">
    <source>
        <dbReference type="SAM" id="MobiDB-lite"/>
    </source>
</evidence>
<gene>
    <name evidence="4" type="ORF">E1269_03325</name>
</gene>
<evidence type="ECO:0000313" key="4">
    <source>
        <dbReference type="EMBL" id="TDE14388.1"/>
    </source>
</evidence>
<dbReference type="Pfam" id="PF04203">
    <property type="entry name" value="Sortase"/>
    <property type="match status" value="1"/>
</dbReference>
<dbReference type="InterPro" id="IPR023365">
    <property type="entry name" value="Sortase_dom-sf"/>
</dbReference>
<keyword evidence="5" id="KW-1185">Reference proteome</keyword>
<dbReference type="OrthoDB" id="5242879at2"/>
<dbReference type="InterPro" id="IPR042003">
    <property type="entry name" value="Sortase_E"/>
</dbReference>
<proteinExistence type="predicted"/>
<dbReference type="GO" id="GO:0016787">
    <property type="term" value="F:hydrolase activity"/>
    <property type="evidence" value="ECO:0007669"/>
    <property type="project" value="UniProtKB-KW"/>
</dbReference>
<feature type="region of interest" description="Disordered" evidence="3">
    <location>
        <begin position="1"/>
        <end position="30"/>
    </location>
</feature>
<dbReference type="CDD" id="cd05830">
    <property type="entry name" value="Sortase_E"/>
    <property type="match status" value="1"/>
</dbReference>
<name>A0A4V2Z3X2_9ACTN</name>
<accession>A0A4V2Z3X2</accession>
<reference evidence="4 5" key="1">
    <citation type="submission" date="2019-03" db="EMBL/GenBank/DDBJ databases">
        <title>Draft genome sequences of novel Actinobacteria.</title>
        <authorList>
            <person name="Sahin N."/>
            <person name="Ay H."/>
            <person name="Saygin H."/>
        </authorList>
    </citation>
    <scope>NUCLEOTIDE SEQUENCE [LARGE SCALE GENOMIC DNA]</scope>
    <source>
        <strain evidence="4 5">5K138</strain>
    </source>
</reference>
<evidence type="ECO:0000256" key="2">
    <source>
        <dbReference type="PIRSR" id="PIRSR605754-1"/>
    </source>
</evidence>
<evidence type="ECO:0000256" key="1">
    <source>
        <dbReference type="ARBA" id="ARBA00022801"/>
    </source>
</evidence>
<dbReference type="InterPro" id="IPR005754">
    <property type="entry name" value="Sortase"/>
</dbReference>
<dbReference type="EMBL" id="SMKZ01000003">
    <property type="protein sequence ID" value="TDE14388.1"/>
    <property type="molecule type" value="Genomic_DNA"/>
</dbReference>
<feature type="active site" description="Acyl-thioester intermediate" evidence="2">
    <location>
        <position position="166"/>
    </location>
</feature>
<dbReference type="SUPFAM" id="SSF63817">
    <property type="entry name" value="Sortase"/>
    <property type="match status" value="1"/>
</dbReference>
<feature type="active site" description="Proton donor/acceptor" evidence="2">
    <location>
        <position position="90"/>
    </location>
</feature>
<sequence length="188" mass="20305">MQTSNAQDELRSELNVGAGDLDKEPPSLDDLELGDAYGIIRIPRFGDDWGEDGGWVIVEGTKPEDLKNGPGHYPESVDPGELGNFAIAAHRSGHGNPFAPFPDLHVGDIIEIETAAATYTYQLDDAPDGDSKGNKIPIDAMWVVDPVPGEPEGTEPTERRIPLTTCYPLYGSSERMYATGLLVGVVER</sequence>
<protein>
    <submittedName>
        <fullName evidence="4">Class E sortase</fullName>
    </submittedName>
</protein>
<keyword evidence="1" id="KW-0378">Hydrolase</keyword>
<organism evidence="4 5">
    <name type="scientific">Jiangella asiatica</name>
    <dbReference type="NCBI Taxonomy" id="2530372"/>
    <lineage>
        <taxon>Bacteria</taxon>
        <taxon>Bacillati</taxon>
        <taxon>Actinomycetota</taxon>
        <taxon>Actinomycetes</taxon>
        <taxon>Jiangellales</taxon>
        <taxon>Jiangellaceae</taxon>
        <taxon>Jiangella</taxon>
    </lineage>
</organism>
<comment type="caution">
    <text evidence="4">The sequence shown here is derived from an EMBL/GenBank/DDBJ whole genome shotgun (WGS) entry which is preliminary data.</text>
</comment>
<evidence type="ECO:0000313" key="5">
    <source>
        <dbReference type="Proteomes" id="UP000294739"/>
    </source>
</evidence>
<dbReference type="AlphaFoldDB" id="A0A4V2Z3X2"/>
<dbReference type="InParanoid" id="A0A4V2Z3X2"/>